<dbReference type="SMART" id="SM00093">
    <property type="entry name" value="SERPIN"/>
    <property type="match status" value="1"/>
</dbReference>
<gene>
    <name evidence="4" type="ORF">SNE40_000327</name>
</gene>
<dbReference type="SUPFAM" id="SSF56574">
    <property type="entry name" value="Serpins"/>
    <property type="match status" value="1"/>
</dbReference>
<comment type="similarity">
    <text evidence="1 2">Belongs to the serpin family.</text>
</comment>
<name>A0AAN8K4Y5_PATCE</name>
<comment type="caution">
    <text evidence="4">The sequence shown here is derived from an EMBL/GenBank/DDBJ whole genome shotgun (WGS) entry which is preliminary data.</text>
</comment>
<dbReference type="InterPro" id="IPR036186">
    <property type="entry name" value="Serpin_sf"/>
</dbReference>
<dbReference type="Pfam" id="PF00079">
    <property type="entry name" value="Serpin"/>
    <property type="match status" value="1"/>
</dbReference>
<proteinExistence type="inferred from homology"/>
<protein>
    <recommendedName>
        <fullName evidence="3">Serpin domain-containing protein</fullName>
    </recommendedName>
</protein>
<keyword evidence="5" id="KW-1185">Reference proteome</keyword>
<dbReference type="InterPro" id="IPR023795">
    <property type="entry name" value="Serpin_CS"/>
</dbReference>
<evidence type="ECO:0000256" key="1">
    <source>
        <dbReference type="ARBA" id="ARBA00009500"/>
    </source>
</evidence>
<dbReference type="Gene3D" id="3.30.497.10">
    <property type="entry name" value="Antithrombin, subunit I, domain 2"/>
    <property type="match status" value="1"/>
</dbReference>
<sequence length="384" mass="43445">MAQLTQSNMKFGLDILKTIASSKPTENIFVSPFSIQTAMAMLHLGTRNDSKAEVEKVLYFDFDSVHGSLGEYLQILNQKESSYSLSSANRVFINNKYKFLEEYLQTLQVTYKAEAQTCDFITNAEGEKDKINKWVEGETNSKIIDLIPSGMLNPLTAMVLVNAIYFKGNWENQFEVEDTQSEEFYVDPSSHVEVPMMKMKRKFKFGQSDDLGCSILELPYVKKDLSMVLLLPQQIDGVTSLVNNLTPSKLNELMKEMTEVKVDIALPKFKLETDLNLKEILINLGLSDIFDVSKADLSGIDGTRELYVSHAIHKAFIEVNEEGTEAAAATAVTIMKRSLVMMPQFRADHPFLFFIKDNRNDMILFWGKLQKPAGSVVTTQHQEL</sequence>
<dbReference type="InterPro" id="IPR023796">
    <property type="entry name" value="Serpin_dom"/>
</dbReference>
<dbReference type="Gene3D" id="2.30.39.10">
    <property type="entry name" value="Alpha-1-antitrypsin, domain 1"/>
    <property type="match status" value="1"/>
</dbReference>
<dbReference type="PANTHER" id="PTHR11461:SF211">
    <property type="entry name" value="GH10112P-RELATED"/>
    <property type="match status" value="1"/>
</dbReference>
<dbReference type="FunFam" id="3.30.497.10:FF:000001">
    <property type="entry name" value="Serine protease inhibitor"/>
    <property type="match status" value="1"/>
</dbReference>
<dbReference type="InterPro" id="IPR042178">
    <property type="entry name" value="Serpin_sf_1"/>
</dbReference>
<accession>A0AAN8K4Y5</accession>
<dbReference type="CDD" id="cd00172">
    <property type="entry name" value="serpin"/>
    <property type="match status" value="1"/>
</dbReference>
<evidence type="ECO:0000313" key="4">
    <source>
        <dbReference type="EMBL" id="KAK6194761.1"/>
    </source>
</evidence>
<evidence type="ECO:0000256" key="2">
    <source>
        <dbReference type="RuleBase" id="RU000411"/>
    </source>
</evidence>
<dbReference type="EMBL" id="JAZGQO010000001">
    <property type="protein sequence ID" value="KAK6194761.1"/>
    <property type="molecule type" value="Genomic_DNA"/>
</dbReference>
<dbReference type="AlphaFoldDB" id="A0AAN8K4Y5"/>
<organism evidence="4 5">
    <name type="scientific">Patella caerulea</name>
    <name type="common">Rayed Mediterranean limpet</name>
    <dbReference type="NCBI Taxonomy" id="87958"/>
    <lineage>
        <taxon>Eukaryota</taxon>
        <taxon>Metazoa</taxon>
        <taxon>Spiralia</taxon>
        <taxon>Lophotrochozoa</taxon>
        <taxon>Mollusca</taxon>
        <taxon>Gastropoda</taxon>
        <taxon>Patellogastropoda</taxon>
        <taxon>Patelloidea</taxon>
        <taxon>Patellidae</taxon>
        <taxon>Patella</taxon>
    </lineage>
</organism>
<dbReference type="GO" id="GO:0004867">
    <property type="term" value="F:serine-type endopeptidase inhibitor activity"/>
    <property type="evidence" value="ECO:0007669"/>
    <property type="project" value="InterPro"/>
</dbReference>
<dbReference type="GO" id="GO:0005615">
    <property type="term" value="C:extracellular space"/>
    <property type="evidence" value="ECO:0007669"/>
    <property type="project" value="InterPro"/>
</dbReference>
<dbReference type="Proteomes" id="UP001347796">
    <property type="component" value="Unassembled WGS sequence"/>
</dbReference>
<dbReference type="PANTHER" id="PTHR11461">
    <property type="entry name" value="SERINE PROTEASE INHIBITOR, SERPIN"/>
    <property type="match status" value="1"/>
</dbReference>
<reference evidence="4 5" key="1">
    <citation type="submission" date="2024-01" db="EMBL/GenBank/DDBJ databases">
        <title>The genome of the rayed Mediterranean limpet Patella caerulea (Linnaeus, 1758).</title>
        <authorList>
            <person name="Anh-Thu Weber A."/>
            <person name="Halstead-Nussloch G."/>
        </authorList>
    </citation>
    <scope>NUCLEOTIDE SEQUENCE [LARGE SCALE GENOMIC DNA]</scope>
    <source>
        <strain evidence="4">AATW-2023a</strain>
        <tissue evidence="4">Whole specimen</tissue>
    </source>
</reference>
<dbReference type="InterPro" id="IPR000215">
    <property type="entry name" value="Serpin_fam"/>
</dbReference>
<dbReference type="InterPro" id="IPR042185">
    <property type="entry name" value="Serpin_sf_2"/>
</dbReference>
<evidence type="ECO:0000313" key="5">
    <source>
        <dbReference type="Proteomes" id="UP001347796"/>
    </source>
</evidence>
<feature type="domain" description="Serpin" evidence="3">
    <location>
        <begin position="13"/>
        <end position="372"/>
    </location>
</feature>
<evidence type="ECO:0000259" key="3">
    <source>
        <dbReference type="SMART" id="SM00093"/>
    </source>
</evidence>
<dbReference type="PROSITE" id="PS00284">
    <property type="entry name" value="SERPIN"/>
    <property type="match status" value="1"/>
</dbReference>